<name>A0ACA9K3W0_9GLOM</name>
<accession>A0ACA9K3W0</accession>
<proteinExistence type="predicted"/>
<organism evidence="1 2">
    <name type="scientific">Scutellospora calospora</name>
    <dbReference type="NCBI Taxonomy" id="85575"/>
    <lineage>
        <taxon>Eukaryota</taxon>
        <taxon>Fungi</taxon>
        <taxon>Fungi incertae sedis</taxon>
        <taxon>Mucoromycota</taxon>
        <taxon>Glomeromycotina</taxon>
        <taxon>Glomeromycetes</taxon>
        <taxon>Diversisporales</taxon>
        <taxon>Gigasporaceae</taxon>
        <taxon>Scutellospora</taxon>
    </lineage>
</organism>
<keyword evidence="2" id="KW-1185">Reference proteome</keyword>
<dbReference type="Proteomes" id="UP000789860">
    <property type="component" value="Unassembled WGS sequence"/>
</dbReference>
<protein>
    <submittedName>
        <fullName evidence="1">3423_t:CDS:1</fullName>
    </submittedName>
</protein>
<dbReference type="EMBL" id="CAJVPM010000718">
    <property type="protein sequence ID" value="CAG8450251.1"/>
    <property type="molecule type" value="Genomic_DNA"/>
</dbReference>
<feature type="non-terminal residue" evidence="1">
    <location>
        <position position="1"/>
    </location>
</feature>
<evidence type="ECO:0000313" key="1">
    <source>
        <dbReference type="EMBL" id="CAG8450251.1"/>
    </source>
</evidence>
<evidence type="ECO:0000313" key="2">
    <source>
        <dbReference type="Proteomes" id="UP000789860"/>
    </source>
</evidence>
<sequence>YEINKIPNSEKNKVHPKTIKKQYYGRAKIIEDTSQQFGLKKFNSESAYQFYDVNSIKYVVRYFNIGSEYYIIDKNSYINI</sequence>
<comment type="caution">
    <text evidence="1">The sequence shown here is derived from an EMBL/GenBank/DDBJ whole genome shotgun (WGS) entry which is preliminary data.</text>
</comment>
<reference evidence="1" key="1">
    <citation type="submission" date="2021-06" db="EMBL/GenBank/DDBJ databases">
        <authorList>
            <person name="Kallberg Y."/>
            <person name="Tangrot J."/>
            <person name="Rosling A."/>
        </authorList>
    </citation>
    <scope>NUCLEOTIDE SEQUENCE</scope>
    <source>
        <strain evidence="1">AU212A</strain>
    </source>
</reference>
<gene>
    <name evidence="1" type="ORF">SCALOS_LOCUS1152</name>
</gene>